<comment type="similarity">
    <text evidence="1">Belongs to the Flattop family.</text>
</comment>
<name>A0AAV2ZKI4_PYXAD</name>
<dbReference type="PANTHER" id="PTHR34639:SF1">
    <property type="entry name" value="PROTEIN FLATTOP"/>
    <property type="match status" value="1"/>
</dbReference>
<feature type="compositionally biased region" description="Basic and acidic residues" evidence="5">
    <location>
        <begin position="167"/>
        <end position="177"/>
    </location>
</feature>
<dbReference type="Proteomes" id="UP001181693">
    <property type="component" value="Unassembled WGS sequence"/>
</dbReference>
<evidence type="ECO:0000313" key="7">
    <source>
        <dbReference type="Proteomes" id="UP001181693"/>
    </source>
</evidence>
<evidence type="ECO:0000256" key="3">
    <source>
        <dbReference type="ARBA" id="ARBA00033306"/>
    </source>
</evidence>
<dbReference type="InterPro" id="IPR038797">
    <property type="entry name" value="Fltp"/>
</dbReference>
<proteinExistence type="inferred from homology"/>
<feature type="compositionally biased region" description="Basic and acidic residues" evidence="5">
    <location>
        <begin position="137"/>
        <end position="147"/>
    </location>
</feature>
<feature type="compositionally biased region" description="Polar residues" evidence="5">
    <location>
        <begin position="149"/>
        <end position="159"/>
    </location>
</feature>
<evidence type="ECO:0000313" key="6">
    <source>
        <dbReference type="EMBL" id="DBA13932.1"/>
    </source>
</evidence>
<dbReference type="PANTHER" id="PTHR34639">
    <property type="entry name" value="PROTEIN FLATTOP"/>
    <property type="match status" value="1"/>
</dbReference>
<feature type="region of interest" description="Disordered" evidence="5">
    <location>
        <begin position="113"/>
        <end position="199"/>
    </location>
</feature>
<dbReference type="EMBL" id="DYDO01000013">
    <property type="protein sequence ID" value="DBA13932.1"/>
    <property type="molecule type" value="Genomic_DNA"/>
</dbReference>
<reference evidence="6" key="1">
    <citation type="thesis" date="2020" institute="ProQuest LLC" country="789 East Eisenhower Parkway, Ann Arbor, MI, USA">
        <title>Comparative Genomics and Chromosome Evolution.</title>
        <authorList>
            <person name="Mudd A.B."/>
        </authorList>
    </citation>
    <scope>NUCLEOTIDE SEQUENCE</scope>
    <source>
        <strain evidence="6">1538</strain>
        <tissue evidence="6">Blood</tissue>
    </source>
</reference>
<evidence type="ECO:0000256" key="5">
    <source>
        <dbReference type="SAM" id="MobiDB-lite"/>
    </source>
</evidence>
<feature type="compositionally biased region" description="Polar residues" evidence="5">
    <location>
        <begin position="179"/>
        <end position="192"/>
    </location>
</feature>
<protein>
    <recommendedName>
        <fullName evidence="2">Protein Flattop</fullName>
    </recommendedName>
    <alternativeName>
        <fullName evidence="3">Cilia- and flagella-associated protein 126</fullName>
    </alternativeName>
</protein>
<dbReference type="AlphaFoldDB" id="A0AAV2ZKI4"/>
<sequence>MATHYSANQYQNAFDSSRLQNWTIPKAYKERPSTHDGFTQFIANDRGHLLPGVPRAKASPWGTFLGTWDMPLKIPPAKLSLTSRSAGASKRLMEWIEKSEPLISACNGLRPTITGKVPTNKDGPQNLSPAPSQRSPRSPEKMEEKAAQRSLTVSPTGSHKNGPKTPRAPEKSRKEDNGQEPNGSKPPTQRESLTPICAN</sequence>
<accession>A0AAV2ZKI4</accession>
<dbReference type="GO" id="GO:0036064">
    <property type="term" value="C:ciliary basal body"/>
    <property type="evidence" value="ECO:0007669"/>
    <property type="project" value="TreeGrafter"/>
</dbReference>
<evidence type="ECO:0000256" key="2">
    <source>
        <dbReference type="ARBA" id="ARBA00019181"/>
    </source>
</evidence>
<keyword evidence="7" id="KW-1185">Reference proteome</keyword>
<organism evidence="6 7">
    <name type="scientific">Pyxicephalus adspersus</name>
    <name type="common">African bullfrog</name>
    <dbReference type="NCBI Taxonomy" id="30357"/>
    <lineage>
        <taxon>Eukaryota</taxon>
        <taxon>Metazoa</taxon>
        <taxon>Chordata</taxon>
        <taxon>Craniata</taxon>
        <taxon>Vertebrata</taxon>
        <taxon>Euteleostomi</taxon>
        <taxon>Amphibia</taxon>
        <taxon>Batrachia</taxon>
        <taxon>Anura</taxon>
        <taxon>Neobatrachia</taxon>
        <taxon>Ranoidea</taxon>
        <taxon>Pyxicephalidae</taxon>
        <taxon>Pyxicephalinae</taxon>
        <taxon>Pyxicephalus</taxon>
    </lineage>
</organism>
<gene>
    <name evidence="6" type="ORF">GDO54_004956</name>
</gene>
<dbReference type="CDD" id="cd23705">
    <property type="entry name" value="Flattop"/>
    <property type="match status" value="1"/>
</dbReference>
<dbReference type="Pfam" id="PF22611">
    <property type="entry name" value="CFAP126"/>
    <property type="match status" value="1"/>
</dbReference>
<evidence type="ECO:0000256" key="1">
    <source>
        <dbReference type="ARBA" id="ARBA00009887"/>
    </source>
</evidence>
<comment type="caution">
    <text evidence="6">The sequence shown here is derived from an EMBL/GenBank/DDBJ whole genome shotgun (WGS) entry which is preliminary data.</text>
</comment>
<evidence type="ECO:0000256" key="4">
    <source>
        <dbReference type="ARBA" id="ARBA00045261"/>
    </source>
</evidence>
<dbReference type="GO" id="GO:0044782">
    <property type="term" value="P:cilium organization"/>
    <property type="evidence" value="ECO:0007669"/>
    <property type="project" value="TreeGrafter"/>
</dbReference>
<comment type="function">
    <text evidence="4">Microtubule inner protein (MIP) part of the dynein-decorated doublet microtubules (DMTs) in cilia axoneme. Acts as a regulator of cilium basal body docking and positioning in mono- and multiciliated cells. Regulates basal body docking and cilia formation in multiciliated lung cells. Regulates kinocilium positioning and stereocilia bundle morphogenesis in the inner ear.</text>
</comment>